<dbReference type="PROSITE" id="PS51257">
    <property type="entry name" value="PROKAR_LIPOPROTEIN"/>
    <property type="match status" value="1"/>
</dbReference>
<sequence length="491" mass="49460">MRKLMSFVALLVLGVTLVIGCKKKNDDDNNNNGGSGSASALVIRTGARTMSPDEKVTYEAVVVDSKGNATAASGVTWSVSNSLGSFSGNVFSPSNSGNGVISASVVVSGKTLTAQVPVGIYLPAVFTVVPSAIIWTTDAGTIPLTSVYLGTGTVTGYTYSSSDASIASVDGTGNVSFNKTGECVITVTANGISDNNKVYVPVLVVGMPTEPLPIVRVAVNPAGKELFRNETATFTAKAYNSSNAETSATFTWASQDESVATVDANGTVTAKSLGKTIITATASGMTGQAEVDVLPDTTIIVTPIMASIAPGGTKQFTAQAYAVNHSTKALSPIAMPAGLTWEVPTTGVPIFDIASVNSTGLVTMSSSASLGLSTVVVAHVSSPTIEEGAALVMVSDCNCGSTTPGVHHIKLTGSSTISASLMGGPVTVVAAAVDASNIPVTGATLSMCSDNMAVCTVDASNMTIVPVGPGTAVVTICNGSVSIQVTVNVTF</sequence>
<gene>
    <name evidence="2" type="ORF">GCM10023093_27870</name>
</gene>
<accession>A0ABP8NPP1</accession>
<evidence type="ECO:0000259" key="1">
    <source>
        <dbReference type="SMART" id="SM00635"/>
    </source>
</evidence>
<protein>
    <recommendedName>
        <fullName evidence="1">BIG2 domain-containing protein</fullName>
    </recommendedName>
</protein>
<dbReference type="SUPFAM" id="SSF49373">
    <property type="entry name" value="Invasin/intimin cell-adhesion fragments"/>
    <property type="match status" value="2"/>
</dbReference>
<feature type="domain" description="BIG2" evidence="1">
    <location>
        <begin position="213"/>
        <end position="292"/>
    </location>
</feature>
<reference evidence="3" key="1">
    <citation type="journal article" date="2019" name="Int. J. Syst. Evol. Microbiol.">
        <title>The Global Catalogue of Microorganisms (GCM) 10K type strain sequencing project: providing services to taxonomists for standard genome sequencing and annotation.</title>
        <authorList>
            <consortium name="The Broad Institute Genomics Platform"/>
            <consortium name="The Broad Institute Genome Sequencing Center for Infectious Disease"/>
            <person name="Wu L."/>
            <person name="Ma J."/>
        </authorList>
    </citation>
    <scope>NUCLEOTIDE SEQUENCE [LARGE SCALE GENOMIC DNA]</scope>
    <source>
        <strain evidence="3">JCM 32105</strain>
    </source>
</reference>
<organism evidence="2 3">
    <name type="scientific">Nemorincola caseinilytica</name>
    <dbReference type="NCBI Taxonomy" id="2054315"/>
    <lineage>
        <taxon>Bacteria</taxon>
        <taxon>Pseudomonadati</taxon>
        <taxon>Bacteroidota</taxon>
        <taxon>Chitinophagia</taxon>
        <taxon>Chitinophagales</taxon>
        <taxon>Chitinophagaceae</taxon>
        <taxon>Nemorincola</taxon>
    </lineage>
</organism>
<dbReference type="InterPro" id="IPR003343">
    <property type="entry name" value="Big_2"/>
</dbReference>
<keyword evidence="3" id="KW-1185">Reference proteome</keyword>
<dbReference type="Gene3D" id="2.60.40.1080">
    <property type="match status" value="2"/>
</dbReference>
<evidence type="ECO:0000313" key="2">
    <source>
        <dbReference type="EMBL" id="GAA4469024.1"/>
    </source>
</evidence>
<dbReference type="SMART" id="SM00635">
    <property type="entry name" value="BID_2"/>
    <property type="match status" value="1"/>
</dbReference>
<name>A0ABP8NPP1_9BACT</name>
<dbReference type="Proteomes" id="UP001500067">
    <property type="component" value="Unassembled WGS sequence"/>
</dbReference>
<evidence type="ECO:0000313" key="3">
    <source>
        <dbReference type="Proteomes" id="UP001500067"/>
    </source>
</evidence>
<comment type="caution">
    <text evidence="2">The sequence shown here is derived from an EMBL/GenBank/DDBJ whole genome shotgun (WGS) entry which is preliminary data.</text>
</comment>
<dbReference type="EMBL" id="BAABFA010000019">
    <property type="protein sequence ID" value="GAA4469024.1"/>
    <property type="molecule type" value="Genomic_DNA"/>
</dbReference>
<dbReference type="RefSeq" id="WP_345084389.1">
    <property type="nucleotide sequence ID" value="NZ_BAABFA010000019.1"/>
</dbReference>
<dbReference type="Pfam" id="PF02368">
    <property type="entry name" value="Big_2"/>
    <property type="match status" value="2"/>
</dbReference>
<dbReference type="InterPro" id="IPR008964">
    <property type="entry name" value="Invasin/intimin_cell_adhesion"/>
</dbReference>
<proteinExistence type="predicted"/>